<keyword evidence="8" id="KW-0406">Ion transport</keyword>
<evidence type="ECO:0000256" key="8">
    <source>
        <dbReference type="ARBA" id="ARBA00023065"/>
    </source>
</evidence>
<organism evidence="13 14">
    <name type="scientific">Stylosanthes scabra</name>
    <dbReference type="NCBI Taxonomy" id="79078"/>
    <lineage>
        <taxon>Eukaryota</taxon>
        <taxon>Viridiplantae</taxon>
        <taxon>Streptophyta</taxon>
        <taxon>Embryophyta</taxon>
        <taxon>Tracheophyta</taxon>
        <taxon>Spermatophyta</taxon>
        <taxon>Magnoliopsida</taxon>
        <taxon>eudicotyledons</taxon>
        <taxon>Gunneridae</taxon>
        <taxon>Pentapetalae</taxon>
        <taxon>rosids</taxon>
        <taxon>fabids</taxon>
        <taxon>Fabales</taxon>
        <taxon>Fabaceae</taxon>
        <taxon>Papilionoideae</taxon>
        <taxon>50 kb inversion clade</taxon>
        <taxon>dalbergioids sensu lato</taxon>
        <taxon>Dalbergieae</taxon>
        <taxon>Pterocarpus clade</taxon>
        <taxon>Stylosanthes</taxon>
    </lineage>
</organism>
<evidence type="ECO:0000256" key="7">
    <source>
        <dbReference type="ARBA" id="ARBA00022989"/>
    </source>
</evidence>
<feature type="transmembrane region" description="Helical" evidence="10">
    <location>
        <begin position="29"/>
        <end position="52"/>
    </location>
</feature>
<keyword evidence="9 10" id="KW-0472">Membrane</keyword>
<reference evidence="13 14" key="1">
    <citation type="journal article" date="2023" name="Plants (Basel)">
        <title>Bridging the Gap: Combining Genomics and Transcriptomics Approaches to Understand Stylosanthes scabra, an Orphan Legume from the Brazilian Caatinga.</title>
        <authorList>
            <person name="Ferreira-Neto J.R.C."/>
            <person name="da Silva M.D."/>
            <person name="Binneck E."/>
            <person name="de Melo N.F."/>
            <person name="da Silva R.H."/>
            <person name="de Melo A.L.T.M."/>
            <person name="Pandolfi V."/>
            <person name="Bustamante F.O."/>
            <person name="Brasileiro-Vidal A.C."/>
            <person name="Benko-Iseppon A.M."/>
        </authorList>
    </citation>
    <scope>NUCLEOTIDE SEQUENCE [LARGE SCALE GENOMIC DNA]</scope>
    <source>
        <tissue evidence="13">Leaves</tissue>
    </source>
</reference>
<dbReference type="InterPro" id="IPR003855">
    <property type="entry name" value="K+_transporter"/>
</dbReference>
<evidence type="ECO:0000259" key="11">
    <source>
        <dbReference type="Pfam" id="PF02705"/>
    </source>
</evidence>
<evidence type="ECO:0000256" key="10">
    <source>
        <dbReference type="SAM" id="Phobius"/>
    </source>
</evidence>
<evidence type="ECO:0000256" key="1">
    <source>
        <dbReference type="ARBA" id="ARBA00004651"/>
    </source>
</evidence>
<feature type="domain" description="K+ potassium transporter integral membrane" evidence="11">
    <location>
        <begin position="32"/>
        <end position="239"/>
    </location>
</feature>
<evidence type="ECO:0000256" key="9">
    <source>
        <dbReference type="ARBA" id="ARBA00023136"/>
    </source>
</evidence>
<gene>
    <name evidence="13" type="ORF">PIB30_010968</name>
</gene>
<feature type="domain" description="K+ potassium transporter C-terminal" evidence="12">
    <location>
        <begin position="677"/>
        <end position="762"/>
    </location>
</feature>
<comment type="caution">
    <text evidence="13">The sequence shown here is derived from an EMBL/GenBank/DDBJ whole genome shotgun (WGS) entry which is preliminary data.</text>
</comment>
<dbReference type="PANTHER" id="PTHR30540">
    <property type="entry name" value="OSMOTIC STRESS POTASSIUM TRANSPORTER"/>
    <property type="match status" value="1"/>
</dbReference>
<dbReference type="EMBL" id="JASCZI010120855">
    <property type="protein sequence ID" value="MED6156047.1"/>
    <property type="molecule type" value="Genomic_DNA"/>
</dbReference>
<proteinExistence type="inferred from homology"/>
<dbReference type="Pfam" id="PF22776">
    <property type="entry name" value="K_trans_C"/>
    <property type="match status" value="2"/>
</dbReference>
<evidence type="ECO:0000256" key="2">
    <source>
        <dbReference type="ARBA" id="ARBA00008440"/>
    </source>
</evidence>
<evidence type="ECO:0000256" key="6">
    <source>
        <dbReference type="ARBA" id="ARBA00022958"/>
    </source>
</evidence>
<feature type="domain" description="K+ potassium transporter integral membrane" evidence="11">
    <location>
        <begin position="242"/>
        <end position="495"/>
    </location>
</feature>
<evidence type="ECO:0000313" key="13">
    <source>
        <dbReference type="EMBL" id="MED6156047.1"/>
    </source>
</evidence>
<keyword evidence="7 10" id="KW-1133">Transmembrane helix</keyword>
<keyword evidence="4" id="KW-0633">Potassium transport</keyword>
<name>A0ABU6U4I3_9FABA</name>
<evidence type="ECO:0000256" key="5">
    <source>
        <dbReference type="ARBA" id="ARBA00022692"/>
    </source>
</evidence>
<feature type="transmembrane region" description="Helical" evidence="10">
    <location>
        <begin position="458"/>
        <end position="478"/>
    </location>
</feature>
<dbReference type="InterPro" id="IPR053951">
    <property type="entry name" value="K_trans_N"/>
</dbReference>
<evidence type="ECO:0000313" key="14">
    <source>
        <dbReference type="Proteomes" id="UP001341840"/>
    </source>
</evidence>
<keyword evidence="3" id="KW-0813">Transport</keyword>
<comment type="similarity">
    <text evidence="2">Belongs to the HAK/KUP transporter (TC 2.A.72.3) family.</text>
</comment>
<feature type="transmembrane region" description="Helical" evidence="10">
    <location>
        <begin position="431"/>
        <end position="452"/>
    </location>
</feature>
<evidence type="ECO:0000256" key="4">
    <source>
        <dbReference type="ARBA" id="ARBA00022538"/>
    </source>
</evidence>
<dbReference type="PANTHER" id="PTHR30540:SF97">
    <property type="entry name" value="POTASSIUM TRANSPORTER"/>
    <property type="match status" value="1"/>
</dbReference>
<feature type="transmembrane region" description="Helical" evidence="10">
    <location>
        <begin position="396"/>
        <end position="419"/>
    </location>
</feature>
<feature type="transmembrane region" description="Helical" evidence="10">
    <location>
        <begin position="276"/>
        <end position="297"/>
    </location>
</feature>
<feature type="transmembrane region" description="Helical" evidence="10">
    <location>
        <begin position="146"/>
        <end position="168"/>
    </location>
</feature>
<evidence type="ECO:0000256" key="3">
    <source>
        <dbReference type="ARBA" id="ARBA00022448"/>
    </source>
</evidence>
<feature type="transmembrane region" description="Helical" evidence="10">
    <location>
        <begin position="64"/>
        <end position="82"/>
    </location>
</feature>
<evidence type="ECO:0000259" key="12">
    <source>
        <dbReference type="Pfam" id="PF22776"/>
    </source>
</evidence>
<protein>
    <recommendedName>
        <fullName evidence="15">Potassium transporter</fullName>
    </recommendedName>
</protein>
<comment type="subcellular location">
    <subcellularLocation>
        <location evidence="1">Cell membrane</location>
        <topology evidence="1">Multi-pass membrane protein</topology>
    </subcellularLocation>
</comment>
<keyword evidence="14" id="KW-1185">Reference proteome</keyword>
<accession>A0ABU6U4I3</accession>
<evidence type="ECO:0008006" key="15">
    <source>
        <dbReference type="Google" id="ProtNLM"/>
    </source>
</evidence>
<dbReference type="Pfam" id="PF02705">
    <property type="entry name" value="K_trans"/>
    <property type="match status" value="2"/>
</dbReference>
<keyword evidence="6" id="KW-0630">Potassium</keyword>
<feature type="transmembrane region" description="Helical" evidence="10">
    <location>
        <begin position="209"/>
        <end position="228"/>
    </location>
</feature>
<feature type="transmembrane region" description="Helical" evidence="10">
    <location>
        <begin position="370"/>
        <end position="390"/>
    </location>
</feature>
<dbReference type="InterPro" id="IPR053952">
    <property type="entry name" value="K_trans_C"/>
</dbReference>
<sequence>MDLPPPLCPDDEILGQETTQKKKTWKQEILLSFQIVGVVYGQLSTAPLYVFGTMDAGALASEEVIYELFSFIFWTLTIISLLKYASIVLKADDGGEGGTFALYSLLCRNAKVGLLPSDRSTNQIMQCDGRTPSKIRARRVIEKSKICHYLLLFLALFGSCMAIGDAVLTPALSVFSASTGVQRSLSDIVADMYPSSRRAQESETVSNALHRYVTVPSACVILVGLFMLQHCGTRKIGFINFNCHRWKLLGSIILCVGGSEAMFADLGHFSKKSIKITFICLIYPILVLCYAGQAAYISKNLGARDFNHFSQSMPSHYCKHGFIVLSPLASAVGSQATITASFSIINQCLALNCFPRVKVIHTSKTIHGQIYIPDVNWLLMILSLTVTISFRDMVKIGYAAGLAIICGMLVTTSLMSLIISLCWEKNLSVSACFLVCFGFVEAAYLSACLLQIHKGAWYLLVLLAVTMTIMLSWHYGTVKKYEFDLQNKVSTEWLIDVSPGLGIARVPGIGFIYTDIVAGIPAFFSHFITNLPAFHQVLIMVSFKSMPVPYIPEGERYLIGRIGPKDYKIYRCIVRYGYCDHIRDTGDFEEHIIRSIGEFISIEERDIESMDAATATNERMILVGKWNSSSSHVHNNALVPLDAYEGHTVSPVVNNESQISPVPDMESTSKKRKKVRFMLPVNSPKIMQPSVRKELLDLIDARESGSAYFLGQSHLVVRDGSNFLKRFLIMVYRFSEKNCREPPVALKIPHAALVEVGMVCTI</sequence>
<dbReference type="Proteomes" id="UP001341840">
    <property type="component" value="Unassembled WGS sequence"/>
</dbReference>
<feature type="domain" description="K+ potassium transporter C-terminal" evidence="12">
    <location>
        <begin position="511"/>
        <end position="586"/>
    </location>
</feature>
<keyword evidence="5 10" id="KW-0812">Transmembrane</keyword>